<evidence type="ECO:0000313" key="3">
    <source>
        <dbReference type="Proteomes" id="UP000006772"/>
    </source>
</evidence>
<protein>
    <submittedName>
        <fullName evidence="2">Serine-type D-Ala-D-Ala carboxypeptidase</fullName>
    </submittedName>
</protein>
<proteinExistence type="predicted"/>
<dbReference type="InterPro" id="IPR050789">
    <property type="entry name" value="Diverse_Enzym_Activities"/>
</dbReference>
<accession>A0AAI9IBG2</accession>
<reference evidence="2 3" key="1">
    <citation type="journal article" date="2013" name="Front. Microbiol.">
        <title>The genome of the endophytic bacterium H. frisingense GSF30(T) identifies diverse strategies in the Herbaspirillum genus to interact with plants.</title>
        <authorList>
            <person name="Straub D."/>
            <person name="Rothballer M."/>
            <person name="Hartmann A."/>
            <person name="Ludewig U."/>
        </authorList>
    </citation>
    <scope>NUCLEOTIDE SEQUENCE [LARGE SCALE GENOMIC DNA]</scope>
    <source>
        <strain evidence="2 3">GSF30</strain>
    </source>
</reference>
<organism evidence="2 3">
    <name type="scientific">Herbaspirillum frisingense GSF30</name>
    <dbReference type="NCBI Taxonomy" id="864073"/>
    <lineage>
        <taxon>Bacteria</taxon>
        <taxon>Pseudomonadati</taxon>
        <taxon>Pseudomonadota</taxon>
        <taxon>Betaproteobacteria</taxon>
        <taxon>Burkholderiales</taxon>
        <taxon>Oxalobacteraceae</taxon>
        <taxon>Herbaspirillum</taxon>
    </lineage>
</organism>
<gene>
    <name evidence="2" type="ORF">HFRIS_020326</name>
</gene>
<keyword evidence="2" id="KW-0121">Carboxypeptidase</keyword>
<evidence type="ECO:0000313" key="2">
    <source>
        <dbReference type="EMBL" id="EOA02899.1"/>
    </source>
</evidence>
<dbReference type="Proteomes" id="UP000006772">
    <property type="component" value="Unassembled WGS sequence"/>
</dbReference>
<dbReference type="GO" id="GO:0004180">
    <property type="term" value="F:carboxypeptidase activity"/>
    <property type="evidence" value="ECO:0007669"/>
    <property type="project" value="UniProtKB-KW"/>
</dbReference>
<dbReference type="PANTHER" id="PTHR43283">
    <property type="entry name" value="BETA-LACTAMASE-RELATED"/>
    <property type="match status" value="1"/>
</dbReference>
<evidence type="ECO:0000259" key="1">
    <source>
        <dbReference type="Pfam" id="PF00144"/>
    </source>
</evidence>
<feature type="domain" description="Beta-lactamase-related" evidence="1">
    <location>
        <begin position="69"/>
        <end position="340"/>
    </location>
</feature>
<dbReference type="PANTHER" id="PTHR43283:SF18">
    <property type="match status" value="1"/>
</dbReference>
<dbReference type="Pfam" id="PF00144">
    <property type="entry name" value="Beta-lactamase"/>
    <property type="match status" value="1"/>
</dbReference>
<dbReference type="EMBL" id="AEEC02000037">
    <property type="protein sequence ID" value="EOA02899.1"/>
    <property type="molecule type" value="Genomic_DNA"/>
</dbReference>
<dbReference type="InterPro" id="IPR012338">
    <property type="entry name" value="Beta-lactam/transpept-like"/>
</dbReference>
<keyword evidence="2" id="KW-0378">Hydrolase</keyword>
<keyword evidence="2" id="KW-0645">Protease</keyword>
<name>A0AAI9IBG2_9BURK</name>
<dbReference type="InterPro" id="IPR001466">
    <property type="entry name" value="Beta-lactam-related"/>
</dbReference>
<dbReference type="AlphaFoldDB" id="A0AAI9IBG2"/>
<dbReference type="SUPFAM" id="SSF56601">
    <property type="entry name" value="beta-lactamase/transpeptidase-like"/>
    <property type="match status" value="1"/>
</dbReference>
<sequence>MTSLWGIVAALTNGCASVHDGRTSAQIVSLRDVLQQNASRYGVCATTALIKQRQLLSVETAQGCASASLLTPDSVFEAASLSKPVFAYAVLKLVQDGTLDLDAPVLNYLPDGYLHQAQPYKQNSKTDQVSDPRIQSITVRMALNHTSGLPNWAGGPLTFEGEPGERWRYSGEAYVLLQRAVEAVTHEKLDEFMERRVFRPLGMKNSAFIRQSRLEQHIVAGSTSDGTVMRPFPFRVPVAAFTLYTSAKDYGLFLAALLNDERTLRQIVESPVIVNPKLDLGWGLGWGLERKPDDILIWHWGNNPGYRAFVMASTTSGDGYVMLTNSDAGLALAQPLADAVLPQGPHKAFRFHLLREGLSNILCETFDVCL</sequence>
<dbReference type="Gene3D" id="3.40.710.10">
    <property type="entry name" value="DD-peptidase/beta-lactamase superfamily"/>
    <property type="match status" value="1"/>
</dbReference>
<comment type="caution">
    <text evidence="2">The sequence shown here is derived from an EMBL/GenBank/DDBJ whole genome shotgun (WGS) entry which is preliminary data.</text>
</comment>